<feature type="domain" description="FHA" evidence="4">
    <location>
        <begin position="55"/>
        <end position="112"/>
    </location>
</feature>
<feature type="compositionally biased region" description="Low complexity" evidence="3">
    <location>
        <begin position="884"/>
        <end position="893"/>
    </location>
</feature>
<dbReference type="Pfam" id="PF00069">
    <property type="entry name" value="Pkinase"/>
    <property type="match status" value="1"/>
</dbReference>
<evidence type="ECO:0000259" key="4">
    <source>
        <dbReference type="PROSITE" id="PS50006"/>
    </source>
</evidence>
<name>A0A4D9DCQ0_9STRA</name>
<feature type="region of interest" description="Disordered" evidence="3">
    <location>
        <begin position="715"/>
        <end position="741"/>
    </location>
</feature>
<dbReference type="InterPro" id="IPR011009">
    <property type="entry name" value="Kinase-like_dom_sf"/>
</dbReference>
<dbReference type="CDD" id="cd05117">
    <property type="entry name" value="STKc_CAMK"/>
    <property type="match status" value="1"/>
</dbReference>
<evidence type="ECO:0000313" key="6">
    <source>
        <dbReference type="EMBL" id="TFJ88187.1"/>
    </source>
</evidence>
<dbReference type="Proteomes" id="UP000355283">
    <property type="component" value="Unassembled WGS sequence"/>
</dbReference>
<dbReference type="AlphaFoldDB" id="A0A4D9DCQ0"/>
<evidence type="ECO:0000259" key="5">
    <source>
        <dbReference type="PROSITE" id="PS50011"/>
    </source>
</evidence>
<dbReference type="PROSITE" id="PS00108">
    <property type="entry name" value="PROTEIN_KINASE_ST"/>
    <property type="match status" value="1"/>
</dbReference>
<reference evidence="6 7" key="1">
    <citation type="submission" date="2019-01" db="EMBL/GenBank/DDBJ databases">
        <title>Nuclear Genome Assembly of the Microalgal Biofuel strain Nannochloropsis salina CCMP1776.</title>
        <authorList>
            <person name="Hovde B."/>
        </authorList>
    </citation>
    <scope>NUCLEOTIDE SEQUENCE [LARGE SCALE GENOMIC DNA]</scope>
    <source>
        <strain evidence="6 7">CCMP1776</strain>
    </source>
</reference>
<dbReference type="Gene3D" id="1.10.510.10">
    <property type="entry name" value="Transferase(Phosphotransferase) domain 1"/>
    <property type="match status" value="1"/>
</dbReference>
<dbReference type="SUPFAM" id="SSF56112">
    <property type="entry name" value="Protein kinase-like (PK-like)"/>
    <property type="match status" value="1"/>
</dbReference>
<dbReference type="GO" id="GO:0004672">
    <property type="term" value="F:protein kinase activity"/>
    <property type="evidence" value="ECO:0007669"/>
    <property type="project" value="InterPro"/>
</dbReference>
<proteinExistence type="predicted"/>
<comment type="caution">
    <text evidence="6">The sequence shown here is derived from an EMBL/GenBank/DDBJ whole genome shotgun (WGS) entry which is preliminary data.</text>
</comment>
<organism evidence="6 7">
    <name type="scientific">Nannochloropsis salina CCMP1776</name>
    <dbReference type="NCBI Taxonomy" id="1027361"/>
    <lineage>
        <taxon>Eukaryota</taxon>
        <taxon>Sar</taxon>
        <taxon>Stramenopiles</taxon>
        <taxon>Ochrophyta</taxon>
        <taxon>Eustigmatophyceae</taxon>
        <taxon>Eustigmatales</taxon>
        <taxon>Monodopsidaceae</taxon>
        <taxon>Microchloropsis</taxon>
        <taxon>Microchloropsis salina</taxon>
    </lineage>
</organism>
<dbReference type="PANTHER" id="PTHR24347">
    <property type="entry name" value="SERINE/THREONINE-PROTEIN KINASE"/>
    <property type="match status" value="1"/>
</dbReference>
<feature type="region of interest" description="Disordered" evidence="3">
    <location>
        <begin position="882"/>
        <end position="914"/>
    </location>
</feature>
<feature type="region of interest" description="Disordered" evidence="3">
    <location>
        <begin position="148"/>
        <end position="177"/>
    </location>
</feature>
<dbReference type="FunFam" id="1.10.510.10:FF:000571">
    <property type="entry name" value="Maternal embryonic leucine zipper kinase"/>
    <property type="match status" value="1"/>
</dbReference>
<dbReference type="SMART" id="SM00240">
    <property type="entry name" value="FHA"/>
    <property type="match status" value="1"/>
</dbReference>
<sequence length="939" mass="103378">MSGDTQQEPGFTNGDATRDAVLEPWGRLLPLKRGAAHIKLLFRPAETSHCQANTYILGRGRSCDIRLDDVRISSQHCRVYCLESREPGGRTTFKVYVEDMSSNGTFVNRRVRLAKGQRRLLNSGDELCLVKAREDQDYEAASYVFIPMEPKDRQQRQPRQAGGMPSPSFESSLPTTSIPPPTHAIASCVFSSASSPRAAQTVCNQNPCSRPLVPYDGIHSFAGNYVRRIEEFYDIREEIGRGTCGRVHVALHRKTGESWAIKIIETRKFGLTPGLSPKELVQEAEVLRSIAHPHVVRLQDIFQTEDVIYLVMELVQGGDLFDRIVDRGRYPEAIARKLMRNVLQAVQYLHARNIVHRDLKPENILLVHRDSDVDVKLTDFGLAKRTTSEGLKTFCGTPQYFAPEVLKRRNTTQGTGRYGREADMWSLGVILYIVLSGTPPFDDSTLFEQIRTATYTFEGPEWEGVSTQAKDLVSRLMTASPATRLEVDQALSHPWFATSLPPFDVSETDDQRSALAEGSRNNGSPSSMTDGEDEIVVAACEEHCKNIVTVTETSHCPKGESSITTSVMVLSKNRKSKKDQEKMASSLYEANCLKLAQKEITGPPGVPPLTLQNAAALRQATTKQNQQYKQCQGLGANLQILDSPLPSAFEASREKVRDKRLDIVGRDCGKGPVKRRKPGRKTFEVGVTTVELPDDKIAEYSSAEEGEAEEKLMISQAVGSSSPQSFGEAFESDDGPTSQSGITGAMVQREFVGVARIAESAVSEAAAGIEYLRDRFPSTTRDSKQSAAGISPSPAGPIALANVEGKRLVRGQGMLSVAIIQRKSTSSKEKEKRVAYDGLQQEKTYLTSKIVKDPAAPPKASRAAILDTYSALALPVSPWNADTASSVAHSSSSPRQPVEATSKPRGQNVIRERKTKQTMLTQFLYKGGGEKVAERKLRE</sequence>
<feature type="compositionally biased region" description="Polar residues" evidence="3">
    <location>
        <begin position="519"/>
        <end position="529"/>
    </location>
</feature>
<dbReference type="GO" id="GO:0005524">
    <property type="term" value="F:ATP binding"/>
    <property type="evidence" value="ECO:0007669"/>
    <property type="project" value="UniProtKB-KW"/>
</dbReference>
<dbReference type="Gene3D" id="2.60.200.20">
    <property type="match status" value="1"/>
</dbReference>
<keyword evidence="7" id="KW-1185">Reference proteome</keyword>
<dbReference type="InterPro" id="IPR008271">
    <property type="entry name" value="Ser/Thr_kinase_AS"/>
</dbReference>
<dbReference type="PROSITE" id="PS50011">
    <property type="entry name" value="PROTEIN_KINASE_DOM"/>
    <property type="match status" value="1"/>
</dbReference>
<dbReference type="InterPro" id="IPR000719">
    <property type="entry name" value="Prot_kinase_dom"/>
</dbReference>
<dbReference type="SUPFAM" id="SSF49879">
    <property type="entry name" value="SMAD/FHA domain"/>
    <property type="match status" value="1"/>
</dbReference>
<dbReference type="SMART" id="SM00220">
    <property type="entry name" value="S_TKc"/>
    <property type="match status" value="1"/>
</dbReference>
<dbReference type="InterPro" id="IPR008984">
    <property type="entry name" value="SMAD_FHA_dom_sf"/>
</dbReference>
<dbReference type="PROSITE" id="PS50006">
    <property type="entry name" value="FHA_DOMAIN"/>
    <property type="match status" value="1"/>
</dbReference>
<keyword evidence="2" id="KW-0067">ATP-binding</keyword>
<feature type="domain" description="Protein kinase" evidence="5">
    <location>
        <begin position="233"/>
        <end position="496"/>
    </location>
</feature>
<evidence type="ECO:0000256" key="2">
    <source>
        <dbReference type="ARBA" id="ARBA00022840"/>
    </source>
</evidence>
<gene>
    <name evidence="6" type="ORF">NSK_000539</name>
</gene>
<dbReference type="OrthoDB" id="40902at2759"/>
<dbReference type="InterPro" id="IPR000253">
    <property type="entry name" value="FHA_dom"/>
</dbReference>
<protein>
    <submittedName>
        <fullName evidence="6">Uncharacterized protein</fullName>
    </submittedName>
</protein>
<keyword evidence="1" id="KW-0547">Nucleotide-binding</keyword>
<evidence type="ECO:0000256" key="1">
    <source>
        <dbReference type="ARBA" id="ARBA00022741"/>
    </source>
</evidence>
<evidence type="ECO:0000256" key="3">
    <source>
        <dbReference type="SAM" id="MobiDB-lite"/>
    </source>
</evidence>
<accession>A0A4D9DCQ0</accession>
<dbReference type="Pfam" id="PF00498">
    <property type="entry name" value="FHA"/>
    <property type="match status" value="1"/>
</dbReference>
<evidence type="ECO:0000313" key="7">
    <source>
        <dbReference type="Proteomes" id="UP000355283"/>
    </source>
</evidence>
<dbReference type="EMBL" id="SDOX01000002">
    <property type="protein sequence ID" value="TFJ88187.1"/>
    <property type="molecule type" value="Genomic_DNA"/>
</dbReference>
<feature type="region of interest" description="Disordered" evidence="3">
    <location>
        <begin position="502"/>
        <end position="530"/>
    </location>
</feature>